<keyword evidence="2" id="KW-1185">Reference proteome</keyword>
<feature type="non-terminal residue" evidence="1">
    <location>
        <position position="59"/>
    </location>
</feature>
<dbReference type="STRING" id="426701.SAMN04488098_101239"/>
<dbReference type="EMBL" id="FNFK01000012">
    <property type="protein sequence ID" value="SDK09889.1"/>
    <property type="molecule type" value="Genomic_DNA"/>
</dbReference>
<dbReference type="AlphaFoldDB" id="A0A1G8Z425"/>
<evidence type="ECO:0000313" key="1">
    <source>
        <dbReference type="EMBL" id="SDK09889.1"/>
    </source>
</evidence>
<evidence type="ECO:0000313" key="2">
    <source>
        <dbReference type="Proteomes" id="UP000199433"/>
    </source>
</evidence>
<sequence length="59" mass="7263">MLYTPIINCQFEIIYYCLKENIRQQEMLEKYRELTRSLIEERNRWTTHSRAPTVSKPLD</sequence>
<gene>
    <name evidence="1" type="ORF">SAMN04488098_101239</name>
</gene>
<dbReference type="Proteomes" id="UP000199433">
    <property type="component" value="Unassembled WGS sequence"/>
</dbReference>
<protein>
    <submittedName>
        <fullName evidence="1">Uncharacterized protein</fullName>
    </submittedName>
</protein>
<organism evidence="1 2">
    <name type="scientific">Alkalibacterium thalassium</name>
    <dbReference type="NCBI Taxonomy" id="426701"/>
    <lineage>
        <taxon>Bacteria</taxon>
        <taxon>Bacillati</taxon>
        <taxon>Bacillota</taxon>
        <taxon>Bacilli</taxon>
        <taxon>Lactobacillales</taxon>
        <taxon>Carnobacteriaceae</taxon>
        <taxon>Alkalibacterium</taxon>
    </lineage>
</organism>
<reference evidence="2" key="1">
    <citation type="submission" date="2016-10" db="EMBL/GenBank/DDBJ databases">
        <authorList>
            <person name="Varghese N."/>
            <person name="Submissions S."/>
        </authorList>
    </citation>
    <scope>NUCLEOTIDE SEQUENCE [LARGE SCALE GENOMIC DNA]</scope>
    <source>
        <strain evidence="2">DSM 19181</strain>
    </source>
</reference>
<name>A0A1G8Z425_9LACT</name>
<accession>A0A1G8Z425</accession>
<proteinExistence type="predicted"/>